<sequence>MSGTNLIAFLRLAGSRPDVLESLRAKSKAEVVAAAAEHGLPFTEADFNGVVWELEERLADLRGDTFDSTFPLWRTMWGQHYLEFLVGDLLPALERARLLEPS</sequence>
<dbReference type="EMBL" id="JBHMEI010000044">
    <property type="protein sequence ID" value="MFB9207026.1"/>
    <property type="molecule type" value="Genomic_DNA"/>
</dbReference>
<name>A0ABV5IR87_9ACTN</name>
<evidence type="ECO:0000313" key="3">
    <source>
        <dbReference type="Proteomes" id="UP001589647"/>
    </source>
</evidence>
<comment type="caution">
    <text evidence="2">The sequence shown here is derived from an EMBL/GenBank/DDBJ whole genome shotgun (WGS) entry which is preliminary data.</text>
</comment>
<evidence type="ECO:0000259" key="1">
    <source>
        <dbReference type="Pfam" id="PF07862"/>
    </source>
</evidence>
<feature type="domain" description="Nif11" evidence="1">
    <location>
        <begin position="1"/>
        <end position="47"/>
    </location>
</feature>
<dbReference type="Pfam" id="PF07862">
    <property type="entry name" value="Nif11"/>
    <property type="match status" value="1"/>
</dbReference>
<dbReference type="InterPro" id="IPR012903">
    <property type="entry name" value="Nif11"/>
</dbReference>
<dbReference type="RefSeq" id="WP_125638072.1">
    <property type="nucleotide sequence ID" value="NZ_BMRC01000013.1"/>
</dbReference>
<evidence type="ECO:0000313" key="2">
    <source>
        <dbReference type="EMBL" id="MFB9207026.1"/>
    </source>
</evidence>
<keyword evidence="3" id="KW-1185">Reference proteome</keyword>
<protein>
    <submittedName>
        <fullName evidence="2">Nif11 family protein</fullName>
    </submittedName>
</protein>
<reference evidence="2 3" key="1">
    <citation type="submission" date="2024-09" db="EMBL/GenBank/DDBJ databases">
        <authorList>
            <person name="Sun Q."/>
            <person name="Mori K."/>
        </authorList>
    </citation>
    <scope>NUCLEOTIDE SEQUENCE [LARGE SCALE GENOMIC DNA]</scope>
    <source>
        <strain evidence="2 3">CCM 3426</strain>
    </source>
</reference>
<gene>
    <name evidence="2" type="ORF">ACFFV7_37945</name>
</gene>
<accession>A0ABV5IR87</accession>
<dbReference type="Proteomes" id="UP001589647">
    <property type="component" value="Unassembled WGS sequence"/>
</dbReference>
<proteinExistence type="predicted"/>
<organism evidence="2 3">
    <name type="scientific">Nonomuraea spiralis</name>
    <dbReference type="NCBI Taxonomy" id="46182"/>
    <lineage>
        <taxon>Bacteria</taxon>
        <taxon>Bacillati</taxon>
        <taxon>Actinomycetota</taxon>
        <taxon>Actinomycetes</taxon>
        <taxon>Streptosporangiales</taxon>
        <taxon>Streptosporangiaceae</taxon>
        <taxon>Nonomuraea</taxon>
    </lineage>
</organism>